<organism evidence="1 2">
    <name type="scientific">Puccinia striiformis f. sp. tritici PST-78</name>
    <dbReference type="NCBI Taxonomy" id="1165861"/>
    <lineage>
        <taxon>Eukaryota</taxon>
        <taxon>Fungi</taxon>
        <taxon>Dikarya</taxon>
        <taxon>Basidiomycota</taxon>
        <taxon>Pucciniomycotina</taxon>
        <taxon>Pucciniomycetes</taxon>
        <taxon>Pucciniales</taxon>
        <taxon>Pucciniaceae</taxon>
        <taxon>Puccinia</taxon>
    </lineage>
</organism>
<proteinExistence type="predicted"/>
<accession>A0A0L0VZW2</accession>
<dbReference type="Proteomes" id="UP000054564">
    <property type="component" value="Unassembled WGS sequence"/>
</dbReference>
<sequence length="119" mass="13219">MSVLYKGSDRFETRGPILVHHRLTFGAPAGEVDMAFKLFSPEHECRPCIFLDLRQRTVIWTVLVCIAAKARDSCREFRSGELRGIFTRVTYIASDSGGTAGTIIESLTFNTSWGRGGGF</sequence>
<keyword evidence="2" id="KW-1185">Reference proteome</keyword>
<reference evidence="2" key="1">
    <citation type="submission" date="2014-03" db="EMBL/GenBank/DDBJ databases">
        <title>The Genome Sequence of Puccinia striiformis f. sp. tritici PST-78.</title>
        <authorList>
            <consortium name="The Broad Institute Genome Sequencing Platform"/>
            <person name="Cuomo C."/>
            <person name="Hulbert S."/>
            <person name="Chen X."/>
            <person name="Walker B."/>
            <person name="Young S.K."/>
            <person name="Zeng Q."/>
            <person name="Gargeya S."/>
            <person name="Fitzgerald M."/>
            <person name="Haas B."/>
            <person name="Abouelleil A."/>
            <person name="Alvarado L."/>
            <person name="Arachchi H.M."/>
            <person name="Berlin A.M."/>
            <person name="Chapman S.B."/>
            <person name="Goldberg J."/>
            <person name="Griggs A."/>
            <person name="Gujja S."/>
            <person name="Hansen M."/>
            <person name="Howarth C."/>
            <person name="Imamovic A."/>
            <person name="Larimer J."/>
            <person name="McCowan C."/>
            <person name="Montmayeur A."/>
            <person name="Murphy C."/>
            <person name="Neiman D."/>
            <person name="Pearson M."/>
            <person name="Priest M."/>
            <person name="Roberts A."/>
            <person name="Saif S."/>
            <person name="Shea T."/>
            <person name="Sisk P."/>
            <person name="Sykes S."/>
            <person name="Wortman J."/>
            <person name="Nusbaum C."/>
            <person name="Birren B."/>
        </authorList>
    </citation>
    <scope>NUCLEOTIDE SEQUENCE [LARGE SCALE GENOMIC DNA]</scope>
    <source>
        <strain evidence="2">race PST-78</strain>
    </source>
</reference>
<evidence type="ECO:0000313" key="1">
    <source>
        <dbReference type="EMBL" id="KNF04814.1"/>
    </source>
</evidence>
<evidence type="ECO:0000313" key="2">
    <source>
        <dbReference type="Proteomes" id="UP000054564"/>
    </source>
</evidence>
<gene>
    <name evidence="1" type="ORF">PSTG_01870</name>
</gene>
<dbReference type="AlphaFoldDB" id="A0A0L0VZW2"/>
<comment type="caution">
    <text evidence="1">The sequence shown here is derived from an EMBL/GenBank/DDBJ whole genome shotgun (WGS) entry which is preliminary data.</text>
</comment>
<protein>
    <submittedName>
        <fullName evidence="1">Uncharacterized protein</fullName>
    </submittedName>
</protein>
<dbReference type="EMBL" id="AJIL01000010">
    <property type="protein sequence ID" value="KNF04814.1"/>
    <property type="molecule type" value="Genomic_DNA"/>
</dbReference>
<name>A0A0L0VZW2_9BASI</name>